<evidence type="ECO:0000313" key="1">
    <source>
        <dbReference type="EMBL" id="MBX40457.1"/>
    </source>
</evidence>
<sequence length="21" mass="2553">MNLQCLKPQRKSYYKESEYGS</sequence>
<protein>
    <submittedName>
        <fullName evidence="1">Uncharacterized protein</fullName>
    </submittedName>
</protein>
<dbReference type="AlphaFoldDB" id="A0A2P2NDD2"/>
<organism evidence="1">
    <name type="scientific">Rhizophora mucronata</name>
    <name type="common">Asiatic mangrove</name>
    <dbReference type="NCBI Taxonomy" id="61149"/>
    <lineage>
        <taxon>Eukaryota</taxon>
        <taxon>Viridiplantae</taxon>
        <taxon>Streptophyta</taxon>
        <taxon>Embryophyta</taxon>
        <taxon>Tracheophyta</taxon>
        <taxon>Spermatophyta</taxon>
        <taxon>Magnoliopsida</taxon>
        <taxon>eudicotyledons</taxon>
        <taxon>Gunneridae</taxon>
        <taxon>Pentapetalae</taxon>
        <taxon>rosids</taxon>
        <taxon>fabids</taxon>
        <taxon>Malpighiales</taxon>
        <taxon>Rhizophoraceae</taxon>
        <taxon>Rhizophora</taxon>
    </lineage>
</organism>
<dbReference type="EMBL" id="GGEC01059973">
    <property type="protein sequence ID" value="MBX40457.1"/>
    <property type="molecule type" value="Transcribed_RNA"/>
</dbReference>
<name>A0A2P2NDD2_RHIMU</name>
<reference evidence="1" key="1">
    <citation type="submission" date="2018-02" db="EMBL/GenBank/DDBJ databases">
        <title>Rhizophora mucronata_Transcriptome.</title>
        <authorList>
            <person name="Meera S.P."/>
            <person name="Sreeshan A."/>
            <person name="Augustine A."/>
        </authorList>
    </citation>
    <scope>NUCLEOTIDE SEQUENCE</scope>
    <source>
        <tissue evidence="1">Leaf</tissue>
    </source>
</reference>
<proteinExistence type="predicted"/>
<accession>A0A2P2NDD2</accession>